<feature type="region of interest" description="Disordered" evidence="1">
    <location>
        <begin position="35"/>
        <end position="55"/>
    </location>
</feature>
<keyword evidence="3" id="KW-1185">Reference proteome</keyword>
<evidence type="ECO:0000313" key="2">
    <source>
        <dbReference type="EMBL" id="NGO46197.1"/>
    </source>
</evidence>
<dbReference type="Proteomes" id="UP001518140">
    <property type="component" value="Unassembled WGS sequence"/>
</dbReference>
<protein>
    <submittedName>
        <fullName evidence="2">Uncharacterized protein</fullName>
    </submittedName>
</protein>
<accession>A0ABX0DW86</accession>
<dbReference type="EMBL" id="JAAKZX010000119">
    <property type="protein sequence ID" value="NGO46197.1"/>
    <property type="molecule type" value="Genomic_DNA"/>
</dbReference>
<comment type="caution">
    <text evidence="2">The sequence shown here is derived from an EMBL/GenBank/DDBJ whole genome shotgun (WGS) entry which is preliminary data.</text>
</comment>
<evidence type="ECO:0000256" key="1">
    <source>
        <dbReference type="SAM" id="MobiDB-lite"/>
    </source>
</evidence>
<organism evidence="2 3">
    <name type="scientific">Streptomyces ureilyticus</name>
    <dbReference type="NCBI Taxonomy" id="1775131"/>
    <lineage>
        <taxon>Bacteria</taxon>
        <taxon>Bacillati</taxon>
        <taxon>Actinomycetota</taxon>
        <taxon>Actinomycetes</taxon>
        <taxon>Kitasatosporales</taxon>
        <taxon>Streptomycetaceae</taxon>
        <taxon>Streptomyces</taxon>
    </lineage>
</organism>
<proteinExistence type="predicted"/>
<sequence length="151" mass="17282">MFHRIRRRRAEAEMAGILRKHAEFEARVIANQMPSHPAQPATAPEPPAESAPVVDDFLPPELRVPSHDQVEGRMMPWPWPVILGDEVVACTACERYRDWLIIATRGQVWLRCRAGHQQLEPRLDTAWFNRHSGPSDATHATFEDCLRHLGH</sequence>
<evidence type="ECO:0000313" key="3">
    <source>
        <dbReference type="Proteomes" id="UP001518140"/>
    </source>
</evidence>
<reference evidence="2 3" key="1">
    <citation type="submission" date="2020-02" db="EMBL/GenBank/DDBJ databases">
        <title>Whole-genome analyses of novel actinobacteria.</title>
        <authorList>
            <person name="Sahin N."/>
            <person name="Tokatli A."/>
        </authorList>
    </citation>
    <scope>NUCLEOTIDE SEQUENCE [LARGE SCALE GENOMIC DNA]</scope>
    <source>
        <strain evidence="2 3">YC419</strain>
    </source>
</reference>
<gene>
    <name evidence="2" type="ORF">G6048_30010</name>
</gene>
<name>A0ABX0DW86_9ACTN</name>